<dbReference type="RefSeq" id="WP_310314137.1">
    <property type="nucleotide sequence ID" value="NZ_JAVDWU010000003.1"/>
</dbReference>
<gene>
    <name evidence="1" type="ORF">J2W49_001638</name>
</gene>
<sequence length="378" mass="42508">MHWPARTARRIGLGVVLFAVGTTVHALPLCELNGEAVNPANGHTISGKSGVMRCTDDLGELRLREQTVREGRFEGPVRLELRDGTRKEYSVNERGNRHGVAREFDARGTLRREEQLVDGRAVGEQKQFAEAGHLQRLDFFVDGRAVVTLGLLSDGSLSELRCAGQSLLPQDRTPCGHAGVLSEVTLFREPGTPSGKLRYLAGQLQYHAVIDGRGAIVRTEEVKEGRRIKRVYYPSGQLRSEADFIERDPSSGEGREGLAREWAEGGQLTQETQWANGQEQTIRQWYLNGRLKLRQAIQRDGRHQQRHTESFWDNGQPAAINVDRNGRLLGWQKYFDEAGVLRREEEHGDRGVLLRRKQYGAQGALEKDERFLPDGSRV</sequence>
<keyword evidence="2" id="KW-1185">Reference proteome</keyword>
<dbReference type="Gene3D" id="3.90.930.1">
    <property type="match status" value="1"/>
</dbReference>
<dbReference type="InterPro" id="IPR011652">
    <property type="entry name" value="MORN_2"/>
</dbReference>
<evidence type="ECO:0000313" key="2">
    <source>
        <dbReference type="Proteomes" id="UP001265700"/>
    </source>
</evidence>
<dbReference type="Pfam" id="PF07661">
    <property type="entry name" value="MORN_2"/>
    <property type="match status" value="1"/>
</dbReference>
<comment type="caution">
    <text evidence="1">The sequence shown here is derived from an EMBL/GenBank/DDBJ whole genome shotgun (WGS) entry which is preliminary data.</text>
</comment>
<reference evidence="1 2" key="1">
    <citation type="submission" date="2023-07" db="EMBL/GenBank/DDBJ databases">
        <title>Sorghum-associated microbial communities from plants grown in Nebraska, USA.</title>
        <authorList>
            <person name="Schachtman D."/>
        </authorList>
    </citation>
    <scope>NUCLEOTIDE SEQUENCE [LARGE SCALE GENOMIC DNA]</scope>
    <source>
        <strain evidence="1 2">4249</strain>
    </source>
</reference>
<organism evidence="1 2">
    <name type="scientific">Hydrogenophaga palleronii</name>
    <dbReference type="NCBI Taxonomy" id="65655"/>
    <lineage>
        <taxon>Bacteria</taxon>
        <taxon>Pseudomonadati</taxon>
        <taxon>Pseudomonadota</taxon>
        <taxon>Betaproteobacteria</taxon>
        <taxon>Burkholderiales</taxon>
        <taxon>Comamonadaceae</taxon>
        <taxon>Hydrogenophaga</taxon>
    </lineage>
</organism>
<dbReference type="SUPFAM" id="SSF82185">
    <property type="entry name" value="Histone H3 K4-specific methyltransferase SET7/9 N-terminal domain"/>
    <property type="match status" value="2"/>
</dbReference>
<name>A0ABU1WK66_9BURK</name>
<evidence type="ECO:0000313" key="1">
    <source>
        <dbReference type="EMBL" id="MDR7149683.1"/>
    </source>
</evidence>
<dbReference type="Proteomes" id="UP001265700">
    <property type="component" value="Unassembled WGS sequence"/>
</dbReference>
<proteinExistence type="predicted"/>
<protein>
    <submittedName>
        <fullName evidence="1">Antitoxin component YwqK of YwqJK toxin-antitoxin module</fullName>
    </submittedName>
</protein>
<accession>A0ABU1WK66</accession>
<dbReference type="EMBL" id="JAVDWU010000003">
    <property type="protein sequence ID" value="MDR7149683.1"/>
    <property type="molecule type" value="Genomic_DNA"/>
</dbReference>